<evidence type="ECO:0000313" key="8">
    <source>
        <dbReference type="EMBL" id="CAL4084210.1"/>
    </source>
</evidence>
<dbReference type="Proteomes" id="UP001497623">
    <property type="component" value="Unassembled WGS sequence"/>
</dbReference>
<evidence type="ECO:0000313" key="9">
    <source>
        <dbReference type="Proteomes" id="UP001497623"/>
    </source>
</evidence>
<dbReference type="PANTHER" id="PTHR22950:SF703">
    <property type="entry name" value="AMINO ACID TRANSPORTER TRANSMEMBRANE DOMAIN-CONTAINING PROTEIN"/>
    <property type="match status" value="1"/>
</dbReference>
<feature type="transmembrane region" description="Helical" evidence="6">
    <location>
        <begin position="35"/>
        <end position="56"/>
    </location>
</feature>
<feature type="transmembrane region" description="Helical" evidence="6">
    <location>
        <begin position="68"/>
        <end position="86"/>
    </location>
</feature>
<evidence type="ECO:0000256" key="1">
    <source>
        <dbReference type="ARBA" id="ARBA00004141"/>
    </source>
</evidence>
<dbReference type="PANTHER" id="PTHR22950">
    <property type="entry name" value="AMINO ACID TRANSPORTER"/>
    <property type="match status" value="1"/>
</dbReference>
<feature type="transmembrane region" description="Helical" evidence="6">
    <location>
        <begin position="340"/>
        <end position="358"/>
    </location>
</feature>
<protein>
    <recommendedName>
        <fullName evidence="7">Amino acid transporter transmembrane domain-containing protein</fullName>
    </recommendedName>
</protein>
<evidence type="ECO:0000256" key="4">
    <source>
        <dbReference type="ARBA" id="ARBA00023136"/>
    </source>
</evidence>
<comment type="caution">
    <text evidence="8">The sequence shown here is derived from an EMBL/GenBank/DDBJ whole genome shotgun (WGS) entry which is preliminary data.</text>
</comment>
<feature type="domain" description="Amino acid transporter transmembrane" evidence="7">
    <location>
        <begin position="35"/>
        <end position="398"/>
    </location>
</feature>
<dbReference type="InterPro" id="IPR013057">
    <property type="entry name" value="AA_transpt_TM"/>
</dbReference>
<dbReference type="GO" id="GO:0015179">
    <property type="term" value="F:L-amino acid transmembrane transporter activity"/>
    <property type="evidence" value="ECO:0007669"/>
    <property type="project" value="TreeGrafter"/>
</dbReference>
<feature type="transmembrane region" description="Helical" evidence="6">
    <location>
        <begin position="297"/>
        <end position="319"/>
    </location>
</feature>
<dbReference type="GO" id="GO:0005774">
    <property type="term" value="C:vacuolar membrane"/>
    <property type="evidence" value="ECO:0007669"/>
    <property type="project" value="TreeGrafter"/>
</dbReference>
<feature type="compositionally biased region" description="Basic and acidic residues" evidence="5">
    <location>
        <begin position="15"/>
        <end position="26"/>
    </location>
</feature>
<evidence type="ECO:0000256" key="5">
    <source>
        <dbReference type="SAM" id="MobiDB-lite"/>
    </source>
</evidence>
<dbReference type="EMBL" id="CAXKWB010006751">
    <property type="protein sequence ID" value="CAL4084210.1"/>
    <property type="molecule type" value="Genomic_DNA"/>
</dbReference>
<name>A0AAV2QFF7_MEGNR</name>
<keyword evidence="9" id="KW-1185">Reference proteome</keyword>
<feature type="transmembrane region" description="Helical" evidence="6">
    <location>
        <begin position="184"/>
        <end position="203"/>
    </location>
</feature>
<keyword evidence="2 6" id="KW-0812">Transmembrane</keyword>
<feature type="transmembrane region" description="Helical" evidence="6">
    <location>
        <begin position="122"/>
        <end position="147"/>
    </location>
</feature>
<gene>
    <name evidence="8" type="ORF">MNOR_LOCUS12351</name>
</gene>
<feature type="transmembrane region" description="Helical" evidence="6">
    <location>
        <begin position="263"/>
        <end position="285"/>
    </location>
</feature>
<keyword evidence="3 6" id="KW-1133">Transmembrane helix</keyword>
<organism evidence="8 9">
    <name type="scientific">Meganyctiphanes norvegica</name>
    <name type="common">Northern krill</name>
    <name type="synonym">Thysanopoda norvegica</name>
    <dbReference type="NCBI Taxonomy" id="48144"/>
    <lineage>
        <taxon>Eukaryota</taxon>
        <taxon>Metazoa</taxon>
        <taxon>Ecdysozoa</taxon>
        <taxon>Arthropoda</taxon>
        <taxon>Crustacea</taxon>
        <taxon>Multicrustacea</taxon>
        <taxon>Malacostraca</taxon>
        <taxon>Eumalacostraca</taxon>
        <taxon>Eucarida</taxon>
        <taxon>Euphausiacea</taxon>
        <taxon>Euphausiidae</taxon>
        <taxon>Meganyctiphanes</taxon>
    </lineage>
</organism>
<keyword evidence="4 6" id="KW-0472">Membrane</keyword>
<reference evidence="8 9" key="1">
    <citation type="submission" date="2024-05" db="EMBL/GenBank/DDBJ databases">
        <authorList>
            <person name="Wallberg A."/>
        </authorList>
    </citation>
    <scope>NUCLEOTIDE SEQUENCE [LARGE SCALE GENOMIC DNA]</scope>
</reference>
<feature type="compositionally biased region" description="Polar residues" evidence="5">
    <location>
        <begin position="1"/>
        <end position="14"/>
    </location>
</feature>
<evidence type="ECO:0000259" key="7">
    <source>
        <dbReference type="Pfam" id="PF01490"/>
    </source>
</evidence>
<sequence>MDNKRNSTSTVSVSDRQDGDQSEKQSKSGSFKDGLSFHMASFFLVAQMAGAGFLALPKAFSDSGWLGLPMLVLFCGSVTFAATRLGRSWVLLEQRWPQYKDKCRSPYMEIAFRALGIWGRRICLASVTVTLGGNTTVYIILIAQFLFALTDGALSTCAFVCIVGACIMPFTWLGSPKDFWQTQILAVVATLVACIVIFVQLLVDDANGVFDDHEPEYRNPTLSTFSLGFGAILFAFGGSSVFPTVQNDMADKSQFWKSAVLGFSVILCMYLPVSIAGYTLIGYGVDSNIMLAVTQNIAIKIAIGLQIINLIGTYIISFNPVAQAFEDVLNIPNSFNWKRVVMRSSIVVLEVVICLAIPDFSLIINLIGGSATTICTFVLPPLMYIKLCDMKGNWPKVSLPLWERVYLIEIIIVGILGGVCATVSAAYAIIQNAFDKSCFTSFNDCCA</sequence>
<evidence type="ECO:0000256" key="3">
    <source>
        <dbReference type="ARBA" id="ARBA00022989"/>
    </source>
</evidence>
<feature type="transmembrane region" description="Helical" evidence="6">
    <location>
        <begin position="153"/>
        <end position="172"/>
    </location>
</feature>
<proteinExistence type="predicted"/>
<dbReference type="Pfam" id="PF01490">
    <property type="entry name" value="Aa_trans"/>
    <property type="match status" value="1"/>
</dbReference>
<feature type="transmembrane region" description="Helical" evidence="6">
    <location>
        <begin position="223"/>
        <end position="242"/>
    </location>
</feature>
<comment type="subcellular location">
    <subcellularLocation>
        <location evidence="1">Membrane</location>
        <topology evidence="1">Multi-pass membrane protein</topology>
    </subcellularLocation>
</comment>
<feature type="transmembrane region" description="Helical" evidence="6">
    <location>
        <begin position="406"/>
        <end position="430"/>
    </location>
</feature>
<accession>A0AAV2QFF7</accession>
<dbReference type="AlphaFoldDB" id="A0AAV2QFF7"/>
<feature type="transmembrane region" description="Helical" evidence="6">
    <location>
        <begin position="364"/>
        <end position="385"/>
    </location>
</feature>
<feature type="region of interest" description="Disordered" evidence="5">
    <location>
        <begin position="1"/>
        <end position="30"/>
    </location>
</feature>
<dbReference type="FunFam" id="1.20.1740.10:FF:000052">
    <property type="entry name" value="Lysine histidine transporter-like 3"/>
    <property type="match status" value="1"/>
</dbReference>
<evidence type="ECO:0000256" key="2">
    <source>
        <dbReference type="ARBA" id="ARBA00022692"/>
    </source>
</evidence>
<evidence type="ECO:0000256" key="6">
    <source>
        <dbReference type="SAM" id="Phobius"/>
    </source>
</evidence>